<evidence type="ECO:0000256" key="2">
    <source>
        <dbReference type="SAM" id="MobiDB-lite"/>
    </source>
</evidence>
<feature type="region of interest" description="Disordered" evidence="2">
    <location>
        <begin position="727"/>
        <end position="751"/>
    </location>
</feature>
<name>A0AAP5AHG4_9GAMM</name>
<feature type="compositionally biased region" description="Polar residues" evidence="2">
    <location>
        <begin position="980"/>
        <end position="992"/>
    </location>
</feature>
<reference evidence="3" key="1">
    <citation type="submission" date="2023-07" db="EMBL/GenBank/DDBJ databases">
        <title>Functional and genomic diversity of the sorghum phyllosphere microbiome.</title>
        <authorList>
            <person name="Shade A."/>
        </authorList>
    </citation>
    <scope>NUCLEOTIDE SEQUENCE</scope>
    <source>
        <strain evidence="3">SORGH_AS_0457</strain>
    </source>
</reference>
<dbReference type="Proteomes" id="UP001226084">
    <property type="component" value="Unassembled WGS sequence"/>
</dbReference>
<accession>A0AAP5AHG4</accession>
<sequence>MPEISIPIAVPATPPAHHRGFCLDDALRLPLSDVRNSVSSPLPCQMAYTPGKHERAASGLAIGEAYGVLKARRDAAETAGNRREVKALDRAIAWIGPGSVESPGPKVQAYLTALGGMRGGLAVMQREAPNNERVSRCLARMDDAIGSVCLKIGRCDSPPDGYGHGGKTDELSDEIARAAKVMLKCAHEVGVEDVMWGIAKAMLPQSMKESIAERAPDALSRVVSGDALPKDVMEARVYLALQNVLKGAVNSREPVALTNAILHLLKAPEYVETDVPGRSGDQPKLPERAHTPFNPGQGPAPYQNTGAPWAYANAPVTVNNDLSEFMRNQPPLQLTDIRNLSNDSFQNGYALGLAHARNEQLQRDNTRLQQQNADLVEQLRTTNTYLNQFARGADLVRVPRGSSDDNTSSTEQRDRNITPPNGDREPLVKLDPSSARNPRVPDLNRQQNHLDQQNQQDRQTIQRSDQRVDKGGNGNGGPRDNNRPPEDEVDNTSAPINRASNSRLPEDEVLIELNRTNQNVQQQQRLGDTQQRLEGQRDEQNRRLQDCNDGNRLGNPHRPSVADGPYQEYRHYLSLLGVDVGPLEPDQSAPTGERSYKRDSQWEAGSGSNPVEQVEPSDVKKYVEERSKNAGTPFDPPMKGKVSPVPVQEKTELQKAFDAFFKKSRLISPDPRNAADSSAQHSPEGGATPSARSPGVEAVKPPALPTFTSRRQAELLAPALVRGGVAEGRRDADVRSPQAPAGTGRALHAPLIPNGPLAETSRPARAFGIPAPARSVTLPSDNFRNSMLRGRSDSVFSNGSSTVYPLTLEAIRGSMIPGATLSRQASFDDAVESLREDESITIDSPPHGATSSSESPQSDQSRDAASPSEHARTSQLFTRSVSELSLDSDDGIDADTFAQMIIKGSRVSLAEITRQQSDVELAASRAKQWERLKEEFGPGWGQPASRLDEDFPVIEPDTDAVDTAEKWKRAASAESHDSGNESPTRLTESNGADATWDPRPIVGVGNRIAPGAAFMAELKQRTALQAAS</sequence>
<gene>
    <name evidence="3" type="ORF">QE424_001092</name>
</gene>
<feature type="compositionally biased region" description="Basic and acidic residues" evidence="2">
    <location>
        <begin position="411"/>
        <end position="428"/>
    </location>
</feature>
<feature type="compositionally biased region" description="Low complexity" evidence="2">
    <location>
        <begin position="517"/>
        <end position="533"/>
    </location>
</feature>
<feature type="region of interest" description="Disordered" evidence="2">
    <location>
        <begin position="827"/>
        <end position="878"/>
    </location>
</feature>
<feature type="coiled-coil region" evidence="1">
    <location>
        <begin position="351"/>
        <end position="378"/>
    </location>
</feature>
<organism evidence="3 4">
    <name type="scientific">Stenotrophomonas rhizophila</name>
    <dbReference type="NCBI Taxonomy" id="216778"/>
    <lineage>
        <taxon>Bacteria</taxon>
        <taxon>Pseudomonadati</taxon>
        <taxon>Pseudomonadota</taxon>
        <taxon>Gammaproteobacteria</taxon>
        <taxon>Lysobacterales</taxon>
        <taxon>Lysobacteraceae</taxon>
        <taxon>Stenotrophomonas</taxon>
    </lineage>
</organism>
<evidence type="ECO:0000256" key="1">
    <source>
        <dbReference type="SAM" id="Coils"/>
    </source>
</evidence>
<evidence type="ECO:0000313" key="4">
    <source>
        <dbReference type="Proteomes" id="UP001226084"/>
    </source>
</evidence>
<feature type="compositionally biased region" description="Low complexity" evidence="2">
    <location>
        <begin position="443"/>
        <end position="463"/>
    </location>
</feature>
<feature type="region of interest" description="Disordered" evidence="2">
    <location>
        <begin position="964"/>
        <end position="1001"/>
    </location>
</feature>
<keyword evidence="1" id="KW-0175">Coiled coil</keyword>
<protein>
    <submittedName>
        <fullName evidence="3">Uncharacterized protein</fullName>
    </submittedName>
</protein>
<feature type="compositionally biased region" description="Polar residues" evidence="2">
    <location>
        <begin position="491"/>
        <end position="503"/>
    </location>
</feature>
<proteinExistence type="predicted"/>
<feature type="compositionally biased region" description="Basic and acidic residues" evidence="2">
    <location>
        <begin position="534"/>
        <end position="546"/>
    </location>
</feature>
<dbReference type="AlphaFoldDB" id="A0AAP5AHG4"/>
<dbReference type="EMBL" id="JAUTAS010000001">
    <property type="protein sequence ID" value="MDQ1107933.1"/>
    <property type="molecule type" value="Genomic_DNA"/>
</dbReference>
<comment type="caution">
    <text evidence="3">The sequence shown here is derived from an EMBL/GenBank/DDBJ whole genome shotgun (WGS) entry which is preliminary data.</text>
</comment>
<feature type="region of interest" description="Disordered" evidence="2">
    <location>
        <begin position="396"/>
        <end position="564"/>
    </location>
</feature>
<dbReference type="RefSeq" id="WP_307106615.1">
    <property type="nucleotide sequence ID" value="NZ_JAUTAS010000001.1"/>
</dbReference>
<feature type="region of interest" description="Disordered" evidence="2">
    <location>
        <begin position="667"/>
        <end position="703"/>
    </location>
</feature>
<evidence type="ECO:0000313" key="3">
    <source>
        <dbReference type="EMBL" id="MDQ1107933.1"/>
    </source>
</evidence>
<feature type="region of interest" description="Disordered" evidence="2">
    <location>
        <begin position="581"/>
        <end position="618"/>
    </location>
</feature>